<organism evidence="1 2">
    <name type="scientific">Naganishia cerealis</name>
    <dbReference type="NCBI Taxonomy" id="610337"/>
    <lineage>
        <taxon>Eukaryota</taxon>
        <taxon>Fungi</taxon>
        <taxon>Dikarya</taxon>
        <taxon>Basidiomycota</taxon>
        <taxon>Agaricomycotina</taxon>
        <taxon>Tremellomycetes</taxon>
        <taxon>Filobasidiales</taxon>
        <taxon>Filobasidiaceae</taxon>
        <taxon>Naganishia</taxon>
    </lineage>
</organism>
<gene>
    <name evidence="1" type="ORF">QFC19_000439</name>
</gene>
<reference evidence="1" key="1">
    <citation type="submission" date="2023-04" db="EMBL/GenBank/DDBJ databases">
        <title>Draft Genome sequencing of Naganishia species isolated from polar environments using Oxford Nanopore Technology.</title>
        <authorList>
            <person name="Leo P."/>
            <person name="Venkateswaran K."/>
        </authorList>
    </citation>
    <scope>NUCLEOTIDE SEQUENCE</scope>
    <source>
        <strain evidence="1">MNA-CCFEE 5261</strain>
    </source>
</reference>
<dbReference type="Proteomes" id="UP001241377">
    <property type="component" value="Unassembled WGS sequence"/>
</dbReference>
<protein>
    <submittedName>
        <fullName evidence="1">Uncharacterized protein</fullName>
    </submittedName>
</protein>
<evidence type="ECO:0000313" key="2">
    <source>
        <dbReference type="Proteomes" id="UP001241377"/>
    </source>
</evidence>
<keyword evidence="2" id="KW-1185">Reference proteome</keyword>
<comment type="caution">
    <text evidence="1">The sequence shown here is derived from an EMBL/GenBank/DDBJ whole genome shotgun (WGS) entry which is preliminary data.</text>
</comment>
<evidence type="ECO:0000313" key="1">
    <source>
        <dbReference type="EMBL" id="KAJ9112884.1"/>
    </source>
</evidence>
<accession>A0ACC2WMB5</accession>
<proteinExistence type="predicted"/>
<name>A0ACC2WMB5_9TREE</name>
<sequence length="219" mass="23819">MAAVNADDAVAITAEFFASLDNVQAEAAFLLEEIRSRDNAIMEHLRKAESRGNSLYRSVRQTGKDTPQADRINGTILNPATPKDAQNHSRVMQEYSKVEVLQEEKMALADTLTRIVTRHRERSRDEWRKIVGDEAVAAWDAAQEEELAHAKEPGGQMTLAAIAHQVANMTPTGSVGQLIGQLVQKGGLASGLSTPSGMDDRISKSKSSLKHVTDQDGAD</sequence>
<dbReference type="EMBL" id="JASBWR010000003">
    <property type="protein sequence ID" value="KAJ9112884.1"/>
    <property type="molecule type" value="Genomic_DNA"/>
</dbReference>